<proteinExistence type="predicted"/>
<keyword evidence="1" id="KW-1133">Transmembrane helix</keyword>
<dbReference type="Proteomes" id="UP001396334">
    <property type="component" value="Unassembled WGS sequence"/>
</dbReference>
<keyword evidence="3" id="KW-1185">Reference proteome</keyword>
<dbReference type="EMBL" id="JBBPBN010000222">
    <property type="protein sequence ID" value="KAK8972243.1"/>
    <property type="molecule type" value="Genomic_DNA"/>
</dbReference>
<feature type="transmembrane region" description="Helical" evidence="1">
    <location>
        <begin position="12"/>
        <end position="35"/>
    </location>
</feature>
<comment type="caution">
    <text evidence="2">The sequence shown here is derived from an EMBL/GenBank/DDBJ whole genome shotgun (WGS) entry which is preliminary data.</text>
</comment>
<evidence type="ECO:0000313" key="3">
    <source>
        <dbReference type="Proteomes" id="UP001396334"/>
    </source>
</evidence>
<keyword evidence="1" id="KW-0812">Transmembrane</keyword>
<gene>
    <name evidence="2" type="ORF">V6N11_058051</name>
</gene>
<feature type="transmembrane region" description="Helical" evidence="1">
    <location>
        <begin position="41"/>
        <end position="60"/>
    </location>
</feature>
<protein>
    <submittedName>
        <fullName evidence="2">Uncharacterized protein</fullName>
    </submittedName>
</protein>
<name>A0ABR2N809_9ROSI</name>
<sequence length="188" mass="21418">MHLMIGDGKKKNTIFISISVLLASSNLCVFCSRHVESVRKALKVFWFLSFYCLVWSIWLCRNDVIFNNTLYNDKKIYEAALLSHDLVTAAEVNVSDLIREVVTEYRVDFDANLVTMVIDHTDYAVSEIEGEHTMIASNDSIGSGGAYRGRGIDGPRMERRRNARLFDREATATVAWMMGFVSEEEEMN</sequence>
<evidence type="ECO:0000256" key="1">
    <source>
        <dbReference type="SAM" id="Phobius"/>
    </source>
</evidence>
<reference evidence="2 3" key="1">
    <citation type="journal article" date="2024" name="G3 (Bethesda)">
        <title>Genome assembly of Hibiscus sabdariffa L. provides insights into metabolisms of medicinal natural products.</title>
        <authorList>
            <person name="Kim T."/>
        </authorList>
    </citation>
    <scope>NUCLEOTIDE SEQUENCE [LARGE SCALE GENOMIC DNA]</scope>
    <source>
        <strain evidence="2">TK-2024</strain>
        <tissue evidence="2">Old leaves</tissue>
    </source>
</reference>
<organism evidence="2 3">
    <name type="scientific">Hibiscus sabdariffa</name>
    <name type="common">roselle</name>
    <dbReference type="NCBI Taxonomy" id="183260"/>
    <lineage>
        <taxon>Eukaryota</taxon>
        <taxon>Viridiplantae</taxon>
        <taxon>Streptophyta</taxon>
        <taxon>Embryophyta</taxon>
        <taxon>Tracheophyta</taxon>
        <taxon>Spermatophyta</taxon>
        <taxon>Magnoliopsida</taxon>
        <taxon>eudicotyledons</taxon>
        <taxon>Gunneridae</taxon>
        <taxon>Pentapetalae</taxon>
        <taxon>rosids</taxon>
        <taxon>malvids</taxon>
        <taxon>Malvales</taxon>
        <taxon>Malvaceae</taxon>
        <taxon>Malvoideae</taxon>
        <taxon>Hibiscus</taxon>
    </lineage>
</organism>
<keyword evidence="1" id="KW-0472">Membrane</keyword>
<accession>A0ABR2N809</accession>
<evidence type="ECO:0000313" key="2">
    <source>
        <dbReference type="EMBL" id="KAK8972243.1"/>
    </source>
</evidence>